<dbReference type="EMBL" id="CATQJA010002647">
    <property type="protein sequence ID" value="CAJ0576885.1"/>
    <property type="molecule type" value="Genomic_DNA"/>
</dbReference>
<name>A0AA36G2Z8_9BILA</name>
<evidence type="ECO:0000313" key="1">
    <source>
        <dbReference type="EMBL" id="CAJ0576885.1"/>
    </source>
</evidence>
<dbReference type="AlphaFoldDB" id="A0AA36G2Z8"/>
<organism evidence="1 2">
    <name type="scientific">Mesorhabditis spiculigera</name>
    <dbReference type="NCBI Taxonomy" id="96644"/>
    <lineage>
        <taxon>Eukaryota</taxon>
        <taxon>Metazoa</taxon>
        <taxon>Ecdysozoa</taxon>
        <taxon>Nematoda</taxon>
        <taxon>Chromadorea</taxon>
        <taxon>Rhabditida</taxon>
        <taxon>Rhabditina</taxon>
        <taxon>Rhabditomorpha</taxon>
        <taxon>Rhabditoidea</taxon>
        <taxon>Rhabditidae</taxon>
        <taxon>Mesorhabditinae</taxon>
        <taxon>Mesorhabditis</taxon>
    </lineage>
</organism>
<gene>
    <name evidence="1" type="ORF">MSPICULIGERA_LOCUS15169</name>
</gene>
<sequence>MPLTIDGQYSKETVDEFLEGLKKEDLAKIWDKIHLTCLPSEDEMGRQLWIVDKGRLAAWKDDFQPVERGAEPIKSFLEQQETTKKDVIKYYEANKESLADMRTMAGQERFGKDANQPSGSLLIHSKDWSDKAMATRLAEVFLVLAKAINSGRLESDDLPFTESDMVLSLSFTRFKPEKDSRVKIVTTTTVTGALLQQVVEILLENDVYLGILHVKVKSDVAWVMDRYLDAGGRDYRPFTPFCEGMLDKYEELAKKF</sequence>
<protein>
    <submittedName>
        <fullName evidence="1">Uncharacterized protein</fullName>
    </submittedName>
</protein>
<proteinExistence type="predicted"/>
<accession>A0AA36G2Z8</accession>
<keyword evidence="2" id="KW-1185">Reference proteome</keyword>
<comment type="caution">
    <text evidence="1">The sequence shown here is derived from an EMBL/GenBank/DDBJ whole genome shotgun (WGS) entry which is preliminary data.</text>
</comment>
<evidence type="ECO:0000313" key="2">
    <source>
        <dbReference type="Proteomes" id="UP001177023"/>
    </source>
</evidence>
<feature type="non-terminal residue" evidence="1">
    <location>
        <position position="256"/>
    </location>
</feature>
<dbReference type="Proteomes" id="UP001177023">
    <property type="component" value="Unassembled WGS sequence"/>
</dbReference>
<reference evidence="1" key="1">
    <citation type="submission" date="2023-06" db="EMBL/GenBank/DDBJ databases">
        <authorList>
            <person name="Delattre M."/>
        </authorList>
    </citation>
    <scope>NUCLEOTIDE SEQUENCE</scope>
    <source>
        <strain evidence="1">AF72</strain>
    </source>
</reference>